<dbReference type="Proteomes" id="UP001589605">
    <property type="component" value="Unassembled WGS sequence"/>
</dbReference>
<organism evidence="1 2">
    <name type="scientific">Formosa undariae</name>
    <dbReference type="NCBI Taxonomy" id="1325436"/>
    <lineage>
        <taxon>Bacteria</taxon>
        <taxon>Pseudomonadati</taxon>
        <taxon>Bacteroidota</taxon>
        <taxon>Flavobacteriia</taxon>
        <taxon>Flavobacteriales</taxon>
        <taxon>Flavobacteriaceae</taxon>
        <taxon>Formosa</taxon>
    </lineage>
</organism>
<reference evidence="1 2" key="1">
    <citation type="submission" date="2024-09" db="EMBL/GenBank/DDBJ databases">
        <authorList>
            <person name="Sun Q."/>
            <person name="Mori K."/>
        </authorList>
    </citation>
    <scope>NUCLEOTIDE SEQUENCE [LARGE SCALE GENOMIC DNA]</scope>
    <source>
        <strain evidence="1 2">CECT 8286</strain>
    </source>
</reference>
<proteinExistence type="predicted"/>
<name>A0ABV5F0T8_9FLAO</name>
<dbReference type="EMBL" id="JBHMEZ010000003">
    <property type="protein sequence ID" value="MFB9053034.1"/>
    <property type="molecule type" value="Genomic_DNA"/>
</dbReference>
<evidence type="ECO:0000313" key="2">
    <source>
        <dbReference type="Proteomes" id="UP001589605"/>
    </source>
</evidence>
<sequence length="181" mass="20348">MSIVAQVESELPYYEIPENSETYTAGTVIGRAIDGLGFRFYWATEGLSTADLDFKLNTEMRSPLEIMTHIHGLSAILRDAALKVPHVNETLKKPLTYMELRTQTLNNLKTASDILKEEDDLKPFDMIFKGPNGERTVPFWNAINGPIEDSVWHCGQIVTIRRMSGNPVNPNINHFTGKVKA</sequence>
<gene>
    <name evidence="1" type="ORF">ACFFVB_08055</name>
</gene>
<dbReference type="RefSeq" id="WP_382382202.1">
    <property type="nucleotide sequence ID" value="NZ_JBHMEZ010000003.1"/>
</dbReference>
<comment type="caution">
    <text evidence="1">The sequence shown here is derived from an EMBL/GenBank/DDBJ whole genome shotgun (WGS) entry which is preliminary data.</text>
</comment>
<protein>
    <submittedName>
        <fullName evidence="1">DinB family protein</fullName>
    </submittedName>
</protein>
<dbReference type="Gene3D" id="1.20.120.450">
    <property type="entry name" value="dinb family like domain"/>
    <property type="match status" value="1"/>
</dbReference>
<dbReference type="InterPro" id="IPR034660">
    <property type="entry name" value="DinB/YfiT-like"/>
</dbReference>
<dbReference type="SUPFAM" id="SSF109854">
    <property type="entry name" value="DinB/YfiT-like putative metalloenzymes"/>
    <property type="match status" value="1"/>
</dbReference>
<keyword evidence="2" id="KW-1185">Reference proteome</keyword>
<accession>A0ABV5F0T8</accession>
<evidence type="ECO:0000313" key="1">
    <source>
        <dbReference type="EMBL" id="MFB9053034.1"/>
    </source>
</evidence>